<protein>
    <submittedName>
        <fullName evidence="1">Uncharacterized protein</fullName>
    </submittedName>
</protein>
<sequence length="39" mass="4501">MHRYLTKFISKEIKKRVPGTPASKGPGRFIYCSGFTQRN</sequence>
<accession>A0A2C9WJ67</accession>
<proteinExistence type="predicted"/>
<dbReference type="AlphaFoldDB" id="A0A2C9WJ67"/>
<name>A0A2C9WJ67_MANES</name>
<gene>
    <name evidence="1" type="ORF">MANES_01G047300</name>
</gene>
<reference evidence="1" key="1">
    <citation type="submission" date="2016-02" db="EMBL/GenBank/DDBJ databases">
        <title>WGS assembly of Manihot esculenta.</title>
        <authorList>
            <person name="Bredeson J.V."/>
            <person name="Prochnik S.E."/>
            <person name="Lyons J.B."/>
            <person name="Schmutz J."/>
            <person name="Grimwood J."/>
            <person name="Vrebalov J."/>
            <person name="Bart R.S."/>
            <person name="Amuge T."/>
            <person name="Ferguson M.E."/>
            <person name="Green R."/>
            <person name="Putnam N."/>
            <person name="Stites J."/>
            <person name="Rounsley S."/>
            <person name="Rokhsar D.S."/>
        </authorList>
    </citation>
    <scope>NUCLEOTIDE SEQUENCE [LARGE SCALE GENOMIC DNA]</scope>
    <source>
        <tissue evidence="1">Leaf</tissue>
    </source>
</reference>
<organism evidence="1">
    <name type="scientific">Manihot esculenta</name>
    <name type="common">Cassava</name>
    <name type="synonym">Jatropha manihot</name>
    <dbReference type="NCBI Taxonomy" id="3983"/>
    <lineage>
        <taxon>Eukaryota</taxon>
        <taxon>Viridiplantae</taxon>
        <taxon>Streptophyta</taxon>
        <taxon>Embryophyta</taxon>
        <taxon>Tracheophyta</taxon>
        <taxon>Spermatophyta</taxon>
        <taxon>Magnoliopsida</taxon>
        <taxon>eudicotyledons</taxon>
        <taxon>Gunneridae</taxon>
        <taxon>Pentapetalae</taxon>
        <taxon>rosids</taxon>
        <taxon>fabids</taxon>
        <taxon>Malpighiales</taxon>
        <taxon>Euphorbiaceae</taxon>
        <taxon>Crotonoideae</taxon>
        <taxon>Manihoteae</taxon>
        <taxon>Manihot</taxon>
    </lineage>
</organism>
<evidence type="ECO:0000313" key="1">
    <source>
        <dbReference type="EMBL" id="OAY59639.1"/>
    </source>
</evidence>
<dbReference type="EMBL" id="CM004387">
    <property type="protein sequence ID" value="OAY59639.1"/>
    <property type="molecule type" value="Genomic_DNA"/>
</dbReference>